<evidence type="ECO:0000256" key="5">
    <source>
        <dbReference type="ARBA" id="ARBA00022833"/>
    </source>
</evidence>
<keyword evidence="2" id="KW-0645">Protease</keyword>
<dbReference type="PROSITE" id="PS00758">
    <property type="entry name" value="ARGE_DAPE_CPG2_1"/>
    <property type="match status" value="1"/>
</dbReference>
<keyword evidence="3" id="KW-0479">Metal-binding</keyword>
<accession>A0A6N6RKX5</accession>
<dbReference type="Proteomes" id="UP000468650">
    <property type="component" value="Unassembled WGS sequence"/>
</dbReference>
<proteinExistence type="inferred from homology"/>
<dbReference type="SUPFAM" id="SSF53187">
    <property type="entry name" value="Zn-dependent exopeptidases"/>
    <property type="match status" value="1"/>
</dbReference>
<dbReference type="OrthoDB" id="9792335at2"/>
<dbReference type="AlphaFoldDB" id="A0A6N6RKX5"/>
<evidence type="ECO:0000256" key="1">
    <source>
        <dbReference type="ARBA" id="ARBA00006247"/>
    </source>
</evidence>
<evidence type="ECO:0000256" key="3">
    <source>
        <dbReference type="ARBA" id="ARBA00022723"/>
    </source>
</evidence>
<keyword evidence="5" id="KW-0862">Zinc</keyword>
<feature type="domain" description="Peptidase M20 dimerisation" evidence="6">
    <location>
        <begin position="235"/>
        <end position="376"/>
    </location>
</feature>
<protein>
    <submittedName>
        <fullName evidence="7">M20/M25/M40 family metallo-hydrolase</fullName>
    </submittedName>
</protein>
<dbReference type="RefSeq" id="WP_151666707.1">
    <property type="nucleotide sequence ID" value="NZ_WBVO01000002.1"/>
</dbReference>
<comment type="similarity">
    <text evidence="1">Belongs to the peptidase M20A family.</text>
</comment>
<dbReference type="GO" id="GO:0008233">
    <property type="term" value="F:peptidase activity"/>
    <property type="evidence" value="ECO:0007669"/>
    <property type="project" value="UniProtKB-KW"/>
</dbReference>
<dbReference type="InterPro" id="IPR002933">
    <property type="entry name" value="Peptidase_M20"/>
</dbReference>
<organism evidence="7 8">
    <name type="scientific">Phaeocystidibacter luteus</name>
    <dbReference type="NCBI Taxonomy" id="911197"/>
    <lineage>
        <taxon>Bacteria</taxon>
        <taxon>Pseudomonadati</taxon>
        <taxon>Bacteroidota</taxon>
        <taxon>Flavobacteriia</taxon>
        <taxon>Flavobacteriales</taxon>
        <taxon>Phaeocystidibacteraceae</taxon>
        <taxon>Phaeocystidibacter</taxon>
    </lineage>
</organism>
<dbReference type="InterPro" id="IPR036264">
    <property type="entry name" value="Bact_exopeptidase_dim_dom"/>
</dbReference>
<evidence type="ECO:0000256" key="4">
    <source>
        <dbReference type="ARBA" id="ARBA00022801"/>
    </source>
</evidence>
<dbReference type="PANTHER" id="PTHR45962:SF1">
    <property type="entry name" value="N-FATTY-ACYL-AMINO ACID SYNTHASE_HYDROLASE PM20D1"/>
    <property type="match status" value="1"/>
</dbReference>
<evidence type="ECO:0000313" key="7">
    <source>
        <dbReference type="EMBL" id="KAB2814039.1"/>
    </source>
</evidence>
<evidence type="ECO:0000313" key="8">
    <source>
        <dbReference type="Proteomes" id="UP000468650"/>
    </source>
</evidence>
<sequence>MKKLLYSILIIVIILVAIILFRTSMAEDYQPAVRTTELRVQPLDSAANRLGEAIQFKTISHHPAMMDLEAFNGFGAWMRESYPGIFHTMEVDTVGTHTYILHWHGVTSENPILLMAHQDVVPVDQSGTSEWKADPWSGQIVDNYVYGRGTLDDKGSLVTILEACEALIRSDFQPARDIWFVFGQDEEIGGANGAELAAAWLEEKGLRFDWVLDEGGIISSGIIPGVESPVGLIGTAEKGYISIDIEANYEGGHSSMPKDTNAILVLADAIDRLSASPFEPTLEGPMEGFLKYVSPHSGFTMKMAANNQWLLKSVILSTYMKSPSGAALVRTTWSPTITRAGIKDNVIPGKAILTCNSRIMPGESAESVLQHYKDALVGLPVTISIHDDLGIDPSPVSAYDSEAFEYIGATARTTFADENLIVAPYLVLGATDGRQMYSVSDKVYRFYPFMYESDDLSRLHGLNERVGVEAIDNAIKFYIRLISELPEA</sequence>
<evidence type="ECO:0000256" key="2">
    <source>
        <dbReference type="ARBA" id="ARBA00022670"/>
    </source>
</evidence>
<keyword evidence="4 7" id="KW-0378">Hydrolase</keyword>
<dbReference type="Gene3D" id="3.30.70.360">
    <property type="match status" value="1"/>
</dbReference>
<comment type="caution">
    <text evidence="7">The sequence shown here is derived from an EMBL/GenBank/DDBJ whole genome shotgun (WGS) entry which is preliminary data.</text>
</comment>
<dbReference type="InterPro" id="IPR001261">
    <property type="entry name" value="ArgE/DapE_CS"/>
</dbReference>
<dbReference type="SUPFAM" id="SSF55031">
    <property type="entry name" value="Bacterial exopeptidase dimerisation domain"/>
    <property type="match status" value="1"/>
</dbReference>
<gene>
    <name evidence="7" type="ORF">F8C67_04990</name>
</gene>
<name>A0A6N6RKX5_9FLAO</name>
<dbReference type="InterPro" id="IPR047177">
    <property type="entry name" value="Pept_M20A"/>
</dbReference>
<dbReference type="Pfam" id="PF07687">
    <property type="entry name" value="M20_dimer"/>
    <property type="match status" value="1"/>
</dbReference>
<reference evidence="7 8" key="1">
    <citation type="submission" date="2019-09" db="EMBL/GenBank/DDBJ databases">
        <title>Genomes of family Cryomorphaceae.</title>
        <authorList>
            <person name="Bowman J.P."/>
        </authorList>
    </citation>
    <scope>NUCLEOTIDE SEQUENCE [LARGE SCALE GENOMIC DNA]</scope>
    <source>
        <strain evidence="7 8">LMG 25704</strain>
    </source>
</reference>
<keyword evidence="8" id="KW-1185">Reference proteome</keyword>
<dbReference type="EMBL" id="WBVO01000002">
    <property type="protein sequence ID" value="KAB2814039.1"/>
    <property type="molecule type" value="Genomic_DNA"/>
</dbReference>
<dbReference type="GO" id="GO:0006508">
    <property type="term" value="P:proteolysis"/>
    <property type="evidence" value="ECO:0007669"/>
    <property type="project" value="UniProtKB-KW"/>
</dbReference>
<dbReference type="InterPro" id="IPR011650">
    <property type="entry name" value="Peptidase_M20_dimer"/>
</dbReference>
<dbReference type="Gene3D" id="1.10.150.900">
    <property type="match status" value="1"/>
</dbReference>
<evidence type="ECO:0000259" key="6">
    <source>
        <dbReference type="Pfam" id="PF07687"/>
    </source>
</evidence>
<dbReference type="Pfam" id="PF01546">
    <property type="entry name" value="Peptidase_M20"/>
    <property type="match status" value="1"/>
</dbReference>
<dbReference type="PANTHER" id="PTHR45962">
    <property type="entry name" value="N-FATTY-ACYL-AMINO ACID SYNTHASE/HYDROLASE PM20D1"/>
    <property type="match status" value="1"/>
</dbReference>
<dbReference type="GO" id="GO:0046872">
    <property type="term" value="F:metal ion binding"/>
    <property type="evidence" value="ECO:0007669"/>
    <property type="project" value="UniProtKB-KW"/>
</dbReference>
<dbReference type="Gene3D" id="3.40.630.10">
    <property type="entry name" value="Zn peptidases"/>
    <property type="match status" value="1"/>
</dbReference>